<dbReference type="InterPro" id="IPR011009">
    <property type="entry name" value="Kinase-like_dom_sf"/>
</dbReference>
<dbReference type="InterPro" id="IPR004147">
    <property type="entry name" value="ABC1_dom"/>
</dbReference>
<accession>A0A7S3K415</accession>
<evidence type="ECO:0000313" key="2">
    <source>
        <dbReference type="EMBL" id="CAE0374274.1"/>
    </source>
</evidence>
<evidence type="ECO:0000259" key="1">
    <source>
        <dbReference type="PROSITE" id="PS50011"/>
    </source>
</evidence>
<proteinExistence type="predicted"/>
<reference evidence="2" key="1">
    <citation type="submission" date="2021-01" db="EMBL/GenBank/DDBJ databases">
        <authorList>
            <person name="Corre E."/>
            <person name="Pelletier E."/>
            <person name="Niang G."/>
            <person name="Scheremetjew M."/>
            <person name="Finn R."/>
            <person name="Kale V."/>
            <person name="Holt S."/>
            <person name="Cochrane G."/>
            <person name="Meng A."/>
            <person name="Brown T."/>
            <person name="Cohen L."/>
        </authorList>
    </citation>
    <scope>NUCLEOTIDE SEQUENCE</scope>
    <source>
        <strain evidence="2">CCMP1510</strain>
    </source>
</reference>
<organism evidence="2">
    <name type="scientific">Aureoumbra lagunensis</name>
    <dbReference type="NCBI Taxonomy" id="44058"/>
    <lineage>
        <taxon>Eukaryota</taxon>
        <taxon>Sar</taxon>
        <taxon>Stramenopiles</taxon>
        <taxon>Ochrophyta</taxon>
        <taxon>Pelagophyceae</taxon>
        <taxon>Pelagomonadales</taxon>
        <taxon>Aureoumbra</taxon>
    </lineage>
</organism>
<dbReference type="InterPro" id="IPR051130">
    <property type="entry name" value="Mito_struct-func_regulator"/>
</dbReference>
<feature type="domain" description="Protein kinase" evidence="1">
    <location>
        <begin position="147"/>
        <end position="551"/>
    </location>
</feature>
<dbReference type="InterPro" id="IPR000719">
    <property type="entry name" value="Prot_kinase_dom"/>
</dbReference>
<name>A0A7S3K415_9STRA</name>
<gene>
    <name evidence="2" type="ORF">ALAG00032_LOCUS15077</name>
</gene>
<protein>
    <recommendedName>
        <fullName evidence="1">Protein kinase domain-containing protein</fullName>
    </recommendedName>
</protein>
<dbReference type="PANTHER" id="PTHR43173">
    <property type="entry name" value="ABC1 FAMILY PROTEIN"/>
    <property type="match status" value="1"/>
</dbReference>
<dbReference type="EMBL" id="HBIJ01022982">
    <property type="protein sequence ID" value="CAE0374274.1"/>
    <property type="molecule type" value="Transcribed_RNA"/>
</dbReference>
<sequence length="551" mass="62663">MARAILGARLAGAGILAAGGTGTVAVSWVQQELGEDALSRTLSFYKVALPALIEYKSLEWRNLPEKESNERFDELHIKWAPRFRDKYLELRGFYLKQGQAIATNISDLAPKIWQDTMEPLLDRVPPVAFSRIEQIIDDEIGLAQFDYIEKEPLGSASIGQVHRAIWRSPIDGEKKSCVIKIMYPEVEKSFRADVYAVKRICKEMFPQYYIAFEEIEKQFQSEFDYTQEAANALTIRNNLLASSYRNDFIVPQVYKATKRILIMEEIQNSIQLTQSLRDAARAEVSRRGLSDVNALLKLEEKREIDAAASGKVLQNSIFSRWLSSLLARIFGTFPIEPNRLIDRLLLVHGHQILIDGCFSSDPHPGNLLLSRDSNKIALIDFGQAKKLDKSTRIQLAKLVLLVDAAIKTDPRTSAKNNNSAISSKHRIARQAVAQAMTQAGFRTKTNDVDCLYELASVYFGRDDRVWIWPRNFQQWTEYMESRDPVVDLADCEHFVMVVRCGMLIRGLGHLLHEHRNLASVWTPIATQVLRNEGQLEDLQDQLREFSVCNSC</sequence>
<dbReference type="CDD" id="cd05121">
    <property type="entry name" value="ABC1_ADCK3-like"/>
    <property type="match status" value="1"/>
</dbReference>
<dbReference type="GO" id="GO:0004672">
    <property type="term" value="F:protein kinase activity"/>
    <property type="evidence" value="ECO:0007669"/>
    <property type="project" value="InterPro"/>
</dbReference>
<dbReference type="PROSITE" id="PS50011">
    <property type="entry name" value="PROTEIN_KINASE_DOM"/>
    <property type="match status" value="1"/>
</dbReference>
<dbReference type="GO" id="GO:0005524">
    <property type="term" value="F:ATP binding"/>
    <property type="evidence" value="ECO:0007669"/>
    <property type="project" value="InterPro"/>
</dbReference>
<dbReference type="AlphaFoldDB" id="A0A7S3K415"/>
<dbReference type="PANTHER" id="PTHR43173:SF34">
    <property type="entry name" value="ABC1 ATYPICAL KINASE-LIKE DOMAIN-CONTAINING PROTEIN"/>
    <property type="match status" value="1"/>
</dbReference>
<dbReference type="SUPFAM" id="SSF56112">
    <property type="entry name" value="Protein kinase-like (PK-like)"/>
    <property type="match status" value="1"/>
</dbReference>
<dbReference type="Pfam" id="PF03109">
    <property type="entry name" value="ABC1"/>
    <property type="match status" value="2"/>
</dbReference>